<feature type="compositionally biased region" description="Low complexity" evidence="7">
    <location>
        <begin position="256"/>
        <end position="270"/>
    </location>
</feature>
<feature type="compositionally biased region" description="Low complexity" evidence="7">
    <location>
        <begin position="279"/>
        <end position="290"/>
    </location>
</feature>
<evidence type="ECO:0000256" key="1">
    <source>
        <dbReference type="ARBA" id="ARBA00004123"/>
    </source>
</evidence>
<dbReference type="GO" id="GO:0000981">
    <property type="term" value="F:DNA-binding transcription factor activity, RNA polymerase II-specific"/>
    <property type="evidence" value="ECO:0007669"/>
    <property type="project" value="TreeGrafter"/>
</dbReference>
<evidence type="ECO:0000256" key="2">
    <source>
        <dbReference type="ARBA" id="ARBA00023015"/>
    </source>
</evidence>
<feature type="region of interest" description="Disordered" evidence="7">
    <location>
        <begin position="525"/>
        <end position="573"/>
    </location>
</feature>
<evidence type="ECO:0000256" key="7">
    <source>
        <dbReference type="SAM" id="MobiDB-lite"/>
    </source>
</evidence>
<evidence type="ECO:0000313" key="10">
    <source>
        <dbReference type="Proteomes" id="UP001365542"/>
    </source>
</evidence>
<feature type="compositionally biased region" description="Acidic residues" evidence="7">
    <location>
        <begin position="92"/>
        <end position="101"/>
    </location>
</feature>
<dbReference type="SUPFAM" id="SSF55455">
    <property type="entry name" value="SRF-like"/>
    <property type="match status" value="1"/>
</dbReference>
<dbReference type="AlphaFoldDB" id="A0AAV9XGE8"/>
<feature type="region of interest" description="Disordered" evidence="7">
    <location>
        <begin position="350"/>
        <end position="485"/>
    </location>
</feature>
<feature type="compositionally biased region" description="Polar residues" evidence="7">
    <location>
        <begin position="415"/>
        <end position="429"/>
    </location>
</feature>
<dbReference type="GO" id="GO:0000978">
    <property type="term" value="F:RNA polymerase II cis-regulatory region sequence-specific DNA binding"/>
    <property type="evidence" value="ECO:0007669"/>
    <property type="project" value="TreeGrafter"/>
</dbReference>
<keyword evidence="4" id="KW-0804">Transcription</keyword>
<dbReference type="PANTHER" id="PTHR11945:SF534">
    <property type="entry name" value="MYOCYTE-SPECIFIC ENHANCER FACTOR 2"/>
    <property type="match status" value="1"/>
</dbReference>
<evidence type="ECO:0000256" key="3">
    <source>
        <dbReference type="ARBA" id="ARBA00023125"/>
    </source>
</evidence>
<keyword evidence="5" id="KW-0539">Nucleus</keyword>
<dbReference type="InterPro" id="IPR033896">
    <property type="entry name" value="MEF2-like_N"/>
</dbReference>
<evidence type="ECO:0000313" key="9">
    <source>
        <dbReference type="EMBL" id="KAK6541179.1"/>
    </source>
</evidence>
<feature type="compositionally biased region" description="Pro residues" evidence="7">
    <location>
        <begin position="469"/>
        <end position="479"/>
    </location>
</feature>
<keyword evidence="3" id="KW-0238">DNA-binding</keyword>
<evidence type="ECO:0000256" key="5">
    <source>
        <dbReference type="ARBA" id="ARBA00023242"/>
    </source>
</evidence>
<feature type="compositionally biased region" description="Basic and acidic residues" evidence="7">
    <location>
        <begin position="74"/>
        <end position="85"/>
    </location>
</feature>
<evidence type="ECO:0000256" key="4">
    <source>
        <dbReference type="ARBA" id="ARBA00023163"/>
    </source>
</evidence>
<dbReference type="CDD" id="cd00265">
    <property type="entry name" value="MADS_MEF2_like"/>
    <property type="match status" value="1"/>
</dbReference>
<protein>
    <recommendedName>
        <fullName evidence="8">MADS-box domain-containing protein</fullName>
    </recommendedName>
</protein>
<keyword evidence="2" id="KW-0805">Transcription regulation</keyword>
<name>A0AAV9XGE8_9PEZI</name>
<dbReference type="InterPro" id="IPR002100">
    <property type="entry name" value="TF_MADSbox"/>
</dbReference>
<dbReference type="PROSITE" id="PS00350">
    <property type="entry name" value="MADS_BOX_1"/>
    <property type="match status" value="1"/>
</dbReference>
<evidence type="ECO:0000259" key="8">
    <source>
        <dbReference type="PROSITE" id="PS50066"/>
    </source>
</evidence>
<evidence type="ECO:0000256" key="6">
    <source>
        <dbReference type="ARBA" id="ARBA00025805"/>
    </source>
</evidence>
<sequence>MGRRKIEIKAIKDDRNRSVTFLKRKGGLFKKAYELSVLCSADVAIIIFGNNKKLYEFSSANIDEIIERRTYFGLPHERKGPDDYQGKGGNSDGDDDDDDNMDMTNGMRQSNSPPMHQRTNSMPYNVNMQRHLTPQPTLSRPLSRNAPHPHQRHLSGGPIMGPNGQPIPHPGMGQPQPNGFTYVNQYPPVSQPQVQTIPPGFSFPTNGQHPNGATQAFLQQQQQHETLIRRQSMPTSLPQQVPQHQHEQQQVPPHIIPEQHAPPQHQPPIQVTNEPTMMNGQEEPNGPEEQPASDGITRLRTKSRSIFTPIAGDSSLLAQHWFGPDRSPIRANSIDVGAMARKHAAESMLMKSETPHSDNTEMDEDDPKALPLIRTGTGEIPPPTRTPSMISTPGGGLKRPILKVQIPNDEEDDANTNTAGTSPHNSGLTTGEPVSARPHTEPLPPGAVLPPPSPSVGNNAPLSAGGSGPPNPFARPPPTSAANNLLDQTPISALPSRFVENMLPSPSAFFTADWATAGMRGDDNLLPSPLNFKTPTALTHRMYPDEDNTASKRKSPDSMDVDSGSTTTKRVKT</sequence>
<feature type="region of interest" description="Disordered" evidence="7">
    <location>
        <begin position="74"/>
        <end position="122"/>
    </location>
</feature>
<comment type="subcellular location">
    <subcellularLocation>
        <location evidence="1">Nucleus</location>
    </subcellularLocation>
</comment>
<dbReference type="PANTHER" id="PTHR11945">
    <property type="entry name" value="MADS BOX PROTEIN"/>
    <property type="match status" value="1"/>
</dbReference>
<dbReference type="InterPro" id="IPR036879">
    <property type="entry name" value="TF_MADSbox_sf"/>
</dbReference>
<feature type="compositionally biased region" description="Pro residues" evidence="7">
    <location>
        <begin position="441"/>
        <end position="454"/>
    </location>
</feature>
<gene>
    <name evidence="9" type="ORF">TWF694_008548</name>
</gene>
<comment type="caution">
    <text evidence="9">The sequence shown here is derived from an EMBL/GenBank/DDBJ whole genome shotgun (WGS) entry which is preliminary data.</text>
</comment>
<feature type="region of interest" description="Disordered" evidence="7">
    <location>
        <begin position="134"/>
        <end position="176"/>
    </location>
</feature>
<dbReference type="Pfam" id="PF00319">
    <property type="entry name" value="SRF-TF"/>
    <property type="match status" value="1"/>
</dbReference>
<dbReference type="GO" id="GO:0005634">
    <property type="term" value="C:nucleus"/>
    <property type="evidence" value="ECO:0007669"/>
    <property type="project" value="UniProtKB-SubCell"/>
</dbReference>
<feature type="domain" description="MADS-box" evidence="8">
    <location>
        <begin position="1"/>
        <end position="61"/>
    </location>
</feature>
<dbReference type="SMART" id="SM00432">
    <property type="entry name" value="MADS"/>
    <property type="match status" value="1"/>
</dbReference>
<dbReference type="PRINTS" id="PR00404">
    <property type="entry name" value="MADSDOMAIN"/>
</dbReference>
<dbReference type="PROSITE" id="PS50066">
    <property type="entry name" value="MADS_BOX_2"/>
    <property type="match status" value="1"/>
</dbReference>
<comment type="similarity">
    <text evidence="6">Belongs to the MEF2 family.</text>
</comment>
<feature type="compositionally biased region" description="Polar residues" evidence="7">
    <location>
        <begin position="563"/>
        <end position="573"/>
    </location>
</feature>
<feature type="compositionally biased region" description="Polar residues" evidence="7">
    <location>
        <begin position="108"/>
        <end position="122"/>
    </location>
</feature>
<organism evidence="9 10">
    <name type="scientific">Orbilia ellipsospora</name>
    <dbReference type="NCBI Taxonomy" id="2528407"/>
    <lineage>
        <taxon>Eukaryota</taxon>
        <taxon>Fungi</taxon>
        <taxon>Dikarya</taxon>
        <taxon>Ascomycota</taxon>
        <taxon>Pezizomycotina</taxon>
        <taxon>Orbiliomycetes</taxon>
        <taxon>Orbiliales</taxon>
        <taxon>Orbiliaceae</taxon>
        <taxon>Orbilia</taxon>
    </lineage>
</organism>
<proteinExistence type="inferred from homology"/>
<dbReference type="GO" id="GO:0045944">
    <property type="term" value="P:positive regulation of transcription by RNA polymerase II"/>
    <property type="evidence" value="ECO:0007669"/>
    <property type="project" value="InterPro"/>
</dbReference>
<dbReference type="EMBL" id="JAVHJO010000004">
    <property type="protein sequence ID" value="KAK6541179.1"/>
    <property type="molecule type" value="Genomic_DNA"/>
</dbReference>
<reference evidence="9 10" key="1">
    <citation type="submission" date="2019-10" db="EMBL/GenBank/DDBJ databases">
        <authorList>
            <person name="Palmer J.M."/>
        </authorList>
    </citation>
    <scope>NUCLEOTIDE SEQUENCE [LARGE SCALE GENOMIC DNA]</scope>
    <source>
        <strain evidence="9 10">TWF694</strain>
    </source>
</reference>
<feature type="region of interest" description="Disordered" evidence="7">
    <location>
        <begin position="256"/>
        <end position="295"/>
    </location>
</feature>
<keyword evidence="10" id="KW-1185">Reference proteome</keyword>
<dbReference type="Proteomes" id="UP001365542">
    <property type="component" value="Unassembled WGS sequence"/>
</dbReference>
<dbReference type="GO" id="GO:0046983">
    <property type="term" value="F:protein dimerization activity"/>
    <property type="evidence" value="ECO:0007669"/>
    <property type="project" value="InterPro"/>
</dbReference>
<accession>A0AAV9XGE8</accession>
<dbReference type="Gene3D" id="3.40.1810.10">
    <property type="entry name" value="Transcription factor, MADS-box"/>
    <property type="match status" value="1"/>
</dbReference>